<dbReference type="KEGG" id="ril:CRIB_998"/>
<dbReference type="AlphaFoldDB" id="A0A1V1I0T6"/>
<keyword evidence="1" id="KW-0378">Hydrolase</keyword>
<proteinExistence type="predicted"/>
<protein>
    <submittedName>
        <fullName evidence="1">Metal dependent hydrolase</fullName>
    </submittedName>
</protein>
<sequence length="227" mass="26474">MKITYIHHSSFSVELDNTILLFDYFKGNLPNFDKNKKLYVFSSHSHHDHFDKSIFNLEKIHPNVEYILSNDIKITKSQNTKFVGANERLVVDNLEIRTLESSDLGVAFIVKVENKTIYHAGDLNWWHWEGENTPEENKFAENKFKSAIDKINGENIDVAFLPLDSRQGNHYHLGFDYFMRNTNTKIAFPMHFFGPCSLSKVFKISEYASPYKDKIIEVNKDGQIFEL</sequence>
<dbReference type="GeneID" id="82205175"/>
<dbReference type="Proteomes" id="UP000245622">
    <property type="component" value="Chromosome 1"/>
</dbReference>
<reference evidence="1 2" key="1">
    <citation type="submission" date="2014-04" db="EMBL/GenBank/DDBJ databases">
        <authorList>
            <person name="Hornung B.V."/>
        </authorList>
    </citation>
    <scope>NUCLEOTIDE SEQUENCE [LARGE SCALE GENOMIC DNA]</scope>
    <source>
        <strain evidence="1 2">CRIB</strain>
    </source>
</reference>
<gene>
    <name evidence="1" type="ORF">CRIB_998</name>
</gene>
<keyword evidence="2" id="KW-1185">Reference proteome</keyword>
<evidence type="ECO:0000313" key="1">
    <source>
        <dbReference type="EMBL" id="CED93749.1"/>
    </source>
</evidence>
<organism evidence="1 2">
    <name type="scientific">Romboutsia ilealis</name>
    <dbReference type="NCBI Taxonomy" id="1115758"/>
    <lineage>
        <taxon>Bacteria</taxon>
        <taxon>Bacillati</taxon>
        <taxon>Bacillota</taxon>
        <taxon>Clostridia</taxon>
        <taxon>Peptostreptococcales</taxon>
        <taxon>Peptostreptococcaceae</taxon>
        <taxon>Romboutsia</taxon>
    </lineage>
</organism>
<dbReference type="Gene3D" id="3.60.15.10">
    <property type="entry name" value="Ribonuclease Z/Hydroxyacylglutathione hydrolase-like"/>
    <property type="match status" value="1"/>
</dbReference>
<dbReference type="EMBL" id="LN555523">
    <property type="protein sequence ID" value="CED93749.1"/>
    <property type="molecule type" value="Genomic_DNA"/>
</dbReference>
<dbReference type="PANTHER" id="PTHR42967:SF1">
    <property type="entry name" value="MBL FOLD METALLO-HYDROLASE"/>
    <property type="match status" value="1"/>
</dbReference>
<name>A0A1V1I0T6_9FIRM</name>
<dbReference type="PANTHER" id="PTHR42967">
    <property type="entry name" value="METAL DEPENDENT HYDROLASE"/>
    <property type="match status" value="1"/>
</dbReference>
<dbReference type="InterPro" id="IPR036866">
    <property type="entry name" value="RibonucZ/Hydroxyglut_hydro"/>
</dbReference>
<dbReference type="SUPFAM" id="SSF56281">
    <property type="entry name" value="Metallo-hydrolase/oxidoreductase"/>
    <property type="match status" value="1"/>
</dbReference>
<dbReference type="RefSeq" id="WP_180703437.1">
    <property type="nucleotide sequence ID" value="NZ_LN555523.1"/>
</dbReference>
<dbReference type="Pfam" id="PF13483">
    <property type="entry name" value="Lactamase_B_3"/>
    <property type="match status" value="1"/>
</dbReference>
<dbReference type="GO" id="GO:0016787">
    <property type="term" value="F:hydrolase activity"/>
    <property type="evidence" value="ECO:0007669"/>
    <property type="project" value="UniProtKB-KW"/>
</dbReference>
<evidence type="ECO:0000313" key="2">
    <source>
        <dbReference type="Proteomes" id="UP000245622"/>
    </source>
</evidence>
<accession>A0A1V1I0T6</accession>